<evidence type="ECO:0000313" key="2">
    <source>
        <dbReference type="Proteomes" id="UP001108240"/>
    </source>
</evidence>
<sequence>MGISKSRMKKVAPVSVTEETVCSSGVHRDESQLFGPSNTRASDLRVSFRRRAQADCNSEGQDSEFSADDLAEKVDRILAECDLTLSRTSYKMPMFGSKSLGLYYYAKGQDCNSVYSSSTRDNNEMNTVNISTSIHEKVRPPQDLLNCASIESTATASVSGIGSGSSVALPIMYDASEEDLMNTIEREFG</sequence>
<proteinExistence type="predicted"/>
<reference evidence="1" key="1">
    <citation type="submission" date="2025-08" db="UniProtKB">
        <authorList>
            <consortium name="Ensembl"/>
        </authorList>
    </citation>
    <scope>IDENTIFICATION</scope>
</reference>
<accession>A0A9J7YUT2</accession>
<dbReference type="OMA" id="DCHSEGN"/>
<evidence type="ECO:0000313" key="1">
    <source>
        <dbReference type="Ensembl" id="ENSCCRP00000121030.1"/>
    </source>
</evidence>
<dbReference type="GeneTree" id="ENSGT01060000253490"/>
<organism evidence="1 2">
    <name type="scientific">Cyprinus carpio carpio</name>
    <dbReference type="NCBI Taxonomy" id="630221"/>
    <lineage>
        <taxon>Eukaryota</taxon>
        <taxon>Metazoa</taxon>
        <taxon>Chordata</taxon>
        <taxon>Craniata</taxon>
        <taxon>Vertebrata</taxon>
        <taxon>Euteleostomi</taxon>
        <taxon>Actinopterygii</taxon>
        <taxon>Neopterygii</taxon>
        <taxon>Teleostei</taxon>
        <taxon>Ostariophysi</taxon>
        <taxon>Cypriniformes</taxon>
        <taxon>Cyprinidae</taxon>
        <taxon>Cyprininae</taxon>
        <taxon>Cyprinus</taxon>
    </lineage>
</organism>
<dbReference type="Ensembl" id="ENSCCRT00000155033.1">
    <property type="protein sequence ID" value="ENSCCRP00000121030.1"/>
    <property type="gene ID" value="ENSCCRG00000065724.1"/>
</dbReference>
<reference evidence="1" key="2">
    <citation type="submission" date="2025-09" db="UniProtKB">
        <authorList>
            <consortium name="Ensembl"/>
        </authorList>
    </citation>
    <scope>IDENTIFICATION</scope>
</reference>
<dbReference type="Proteomes" id="UP001108240">
    <property type="component" value="Unplaced"/>
</dbReference>
<protein>
    <submittedName>
        <fullName evidence="1">Si:ch211-139d20.3</fullName>
    </submittedName>
</protein>
<name>A0A9J7YUT2_CYPCA</name>
<dbReference type="AlphaFoldDB" id="A0A9J7YUT2"/>
<keyword evidence="2" id="KW-1185">Reference proteome</keyword>